<dbReference type="EMBL" id="BARS01021132">
    <property type="protein sequence ID" value="GAG13795.1"/>
    <property type="molecule type" value="Genomic_DNA"/>
</dbReference>
<name>X0V6Q2_9ZZZZ</name>
<gene>
    <name evidence="1" type="ORF">S01H1_33993</name>
</gene>
<protein>
    <submittedName>
        <fullName evidence="1">Uncharacterized protein</fullName>
    </submittedName>
</protein>
<dbReference type="AlphaFoldDB" id="X0V6Q2"/>
<sequence length="105" mass="12249">FERGWVFGNNGDVYVSYKTPYWYDLVSGAELDWILSGFFKQYKDESLDKGVTLSNLFFKMFPDQKKESYPGLMFDIKGGSGCEQRLAKLDKKVREFEKKACQIFV</sequence>
<reference evidence="1" key="1">
    <citation type="journal article" date="2014" name="Front. Microbiol.">
        <title>High frequency of phylogenetically diverse reductive dehalogenase-homologous genes in deep subseafloor sedimentary metagenomes.</title>
        <authorList>
            <person name="Kawai M."/>
            <person name="Futagami T."/>
            <person name="Toyoda A."/>
            <person name="Takaki Y."/>
            <person name="Nishi S."/>
            <person name="Hori S."/>
            <person name="Arai W."/>
            <person name="Tsubouchi T."/>
            <person name="Morono Y."/>
            <person name="Uchiyama I."/>
            <person name="Ito T."/>
            <person name="Fujiyama A."/>
            <person name="Inagaki F."/>
            <person name="Takami H."/>
        </authorList>
    </citation>
    <scope>NUCLEOTIDE SEQUENCE</scope>
    <source>
        <strain evidence="1">Expedition CK06-06</strain>
    </source>
</reference>
<organism evidence="1">
    <name type="scientific">marine sediment metagenome</name>
    <dbReference type="NCBI Taxonomy" id="412755"/>
    <lineage>
        <taxon>unclassified sequences</taxon>
        <taxon>metagenomes</taxon>
        <taxon>ecological metagenomes</taxon>
    </lineage>
</organism>
<feature type="non-terminal residue" evidence="1">
    <location>
        <position position="1"/>
    </location>
</feature>
<comment type="caution">
    <text evidence="1">The sequence shown here is derived from an EMBL/GenBank/DDBJ whole genome shotgun (WGS) entry which is preliminary data.</text>
</comment>
<accession>X0V6Q2</accession>
<evidence type="ECO:0000313" key="1">
    <source>
        <dbReference type="EMBL" id="GAG13795.1"/>
    </source>
</evidence>
<proteinExistence type="predicted"/>